<name>A0A0F2T8N5_STRR3</name>
<comment type="caution">
    <text evidence="1">The sequence shown here is derived from an EMBL/GenBank/DDBJ whole genome shotgun (WGS) entry which is preliminary data.</text>
</comment>
<accession>A0A0F2T8N5</accession>
<dbReference type="PATRIC" id="fig|359131.3.peg.6469"/>
<gene>
    <name evidence="1" type="ORF">VM95_26350</name>
</gene>
<dbReference type="OrthoDB" id="9867451at2"/>
<dbReference type="AlphaFoldDB" id="A0A0F2T8N5"/>
<evidence type="ECO:0000313" key="1">
    <source>
        <dbReference type="EMBL" id="KJS59589.1"/>
    </source>
</evidence>
<reference evidence="1 2" key="1">
    <citation type="submission" date="2015-02" db="EMBL/GenBank/DDBJ databases">
        <authorList>
            <person name="Ju K.-S."/>
            <person name="Doroghazi J.R."/>
            <person name="Metcalf W."/>
        </authorList>
    </citation>
    <scope>NUCLEOTIDE SEQUENCE [LARGE SCALE GENOMIC DNA]</scope>
    <source>
        <strain evidence="1 2">ATCC 31215</strain>
    </source>
</reference>
<dbReference type="RefSeq" id="WP_045701044.1">
    <property type="nucleotide sequence ID" value="NZ_JZKH01000064.1"/>
</dbReference>
<evidence type="ECO:0000313" key="2">
    <source>
        <dbReference type="Proteomes" id="UP000033699"/>
    </source>
</evidence>
<sequence length="75" mass="8060">MRPVDEDELPYAALCVVRVEPQAPGRFLITVTSSTDLRRPSAESRTRAADAGTVLALVADFLRGCRVTSGRSGQV</sequence>
<keyword evidence="2" id="KW-1185">Reference proteome</keyword>
<protein>
    <submittedName>
        <fullName evidence="1">Uncharacterized protein</fullName>
    </submittedName>
</protein>
<dbReference type="Proteomes" id="UP000033699">
    <property type="component" value="Unassembled WGS sequence"/>
</dbReference>
<dbReference type="EMBL" id="JZKH01000064">
    <property type="protein sequence ID" value="KJS59589.1"/>
    <property type="molecule type" value="Genomic_DNA"/>
</dbReference>
<organism evidence="1 2">
    <name type="scientific">Streptomyces rubellomurinus (strain ATCC 31215)</name>
    <dbReference type="NCBI Taxonomy" id="359131"/>
    <lineage>
        <taxon>Bacteria</taxon>
        <taxon>Bacillati</taxon>
        <taxon>Actinomycetota</taxon>
        <taxon>Actinomycetes</taxon>
        <taxon>Kitasatosporales</taxon>
        <taxon>Streptomycetaceae</taxon>
        <taxon>Streptomyces</taxon>
    </lineage>
</organism>
<proteinExistence type="predicted"/>